<accession>A0A816HQ08</accession>
<comment type="caution">
    <text evidence="2">The sequence shown here is derived from an EMBL/GenBank/DDBJ whole genome shotgun (WGS) entry which is preliminary data.</text>
</comment>
<dbReference type="EMBL" id="CAJNOR010019123">
    <property type="protein sequence ID" value="CAF1689305.1"/>
    <property type="molecule type" value="Genomic_DNA"/>
</dbReference>
<feature type="non-terminal residue" evidence="2">
    <location>
        <position position="1"/>
    </location>
</feature>
<protein>
    <submittedName>
        <fullName evidence="2">Uncharacterized protein</fullName>
    </submittedName>
</protein>
<organism evidence="2 3">
    <name type="scientific">Adineta ricciae</name>
    <name type="common">Rotifer</name>
    <dbReference type="NCBI Taxonomy" id="249248"/>
    <lineage>
        <taxon>Eukaryota</taxon>
        <taxon>Metazoa</taxon>
        <taxon>Spiralia</taxon>
        <taxon>Gnathifera</taxon>
        <taxon>Rotifera</taxon>
        <taxon>Eurotatoria</taxon>
        <taxon>Bdelloidea</taxon>
        <taxon>Adinetida</taxon>
        <taxon>Adinetidae</taxon>
        <taxon>Adineta</taxon>
    </lineage>
</organism>
<evidence type="ECO:0000313" key="3">
    <source>
        <dbReference type="Proteomes" id="UP000663828"/>
    </source>
</evidence>
<evidence type="ECO:0000256" key="1">
    <source>
        <dbReference type="SAM" id="MobiDB-lite"/>
    </source>
</evidence>
<keyword evidence="3" id="KW-1185">Reference proteome</keyword>
<feature type="compositionally biased region" description="Polar residues" evidence="1">
    <location>
        <begin position="13"/>
        <end position="26"/>
    </location>
</feature>
<gene>
    <name evidence="2" type="ORF">XAT740_LOCUS63248</name>
</gene>
<dbReference type="AlphaFoldDB" id="A0A816HQ08"/>
<name>A0A816HQ08_ADIRI</name>
<proteinExistence type="predicted"/>
<sequence length="88" mass="9792">DEIQKPVDRDLPSFQSTPLRISTDVTMQKDHQNSFSPVSPNGKTSNSHPTKLISVKVRQAPIINDIHYYNGTNNNPASPTQRTPAIHT</sequence>
<feature type="compositionally biased region" description="Basic and acidic residues" evidence="1">
    <location>
        <begin position="1"/>
        <end position="11"/>
    </location>
</feature>
<reference evidence="2" key="1">
    <citation type="submission" date="2021-02" db="EMBL/GenBank/DDBJ databases">
        <authorList>
            <person name="Nowell W R."/>
        </authorList>
    </citation>
    <scope>NUCLEOTIDE SEQUENCE</scope>
</reference>
<feature type="compositionally biased region" description="Polar residues" evidence="1">
    <location>
        <begin position="33"/>
        <end position="49"/>
    </location>
</feature>
<evidence type="ECO:0000313" key="2">
    <source>
        <dbReference type="EMBL" id="CAF1689305.1"/>
    </source>
</evidence>
<feature type="compositionally biased region" description="Polar residues" evidence="1">
    <location>
        <begin position="70"/>
        <end position="88"/>
    </location>
</feature>
<feature type="region of interest" description="Disordered" evidence="1">
    <location>
        <begin position="1"/>
        <end position="53"/>
    </location>
</feature>
<feature type="region of interest" description="Disordered" evidence="1">
    <location>
        <begin position="67"/>
        <end position="88"/>
    </location>
</feature>
<dbReference type="Proteomes" id="UP000663828">
    <property type="component" value="Unassembled WGS sequence"/>
</dbReference>